<dbReference type="PANTHER" id="PTHR41729:SF1">
    <property type="entry name" value="GLUTAMYL-TRNA SYNTHETASE"/>
    <property type="match status" value="1"/>
</dbReference>
<dbReference type="Pfam" id="PF13875">
    <property type="entry name" value="DUF4202"/>
    <property type="match status" value="1"/>
</dbReference>
<protein>
    <submittedName>
        <fullName evidence="1">DUF4202 domain-containing protein</fullName>
    </submittedName>
</protein>
<reference evidence="1" key="1">
    <citation type="submission" date="2023-06" db="EMBL/GenBank/DDBJ databases">
        <title>Genomic of Agaribacillus aureum.</title>
        <authorList>
            <person name="Wang G."/>
        </authorList>
    </citation>
    <scope>NUCLEOTIDE SEQUENCE</scope>
    <source>
        <strain evidence="1">BMA12</strain>
    </source>
</reference>
<accession>A0ABT8L884</accession>
<dbReference type="InterPro" id="IPR025255">
    <property type="entry name" value="DUF4202"/>
</dbReference>
<keyword evidence="2" id="KW-1185">Reference proteome</keyword>
<evidence type="ECO:0000313" key="2">
    <source>
        <dbReference type="Proteomes" id="UP001172083"/>
    </source>
</evidence>
<gene>
    <name evidence="1" type="ORF">QQ020_18000</name>
</gene>
<comment type="caution">
    <text evidence="1">The sequence shown here is derived from an EMBL/GenBank/DDBJ whole genome shotgun (WGS) entry which is preliminary data.</text>
</comment>
<dbReference type="PANTHER" id="PTHR41729">
    <property type="entry name" value="GLUTAMYL-TRNA SYNTHETASE"/>
    <property type="match status" value="1"/>
</dbReference>
<dbReference type="EMBL" id="JAUJEB010000004">
    <property type="protein sequence ID" value="MDN5213974.1"/>
    <property type="molecule type" value="Genomic_DNA"/>
</dbReference>
<dbReference type="Proteomes" id="UP001172083">
    <property type="component" value="Unassembled WGS sequence"/>
</dbReference>
<dbReference type="RefSeq" id="WP_346759312.1">
    <property type="nucleotide sequence ID" value="NZ_JAUJEB010000004.1"/>
</dbReference>
<proteinExistence type="predicted"/>
<evidence type="ECO:0000313" key="1">
    <source>
        <dbReference type="EMBL" id="MDN5213974.1"/>
    </source>
</evidence>
<sequence>MISNSDRFNATINAIDAANSEDPNVEVNDGETIARELLYSQRMSETLFQYDENPDEVLQLAARAQHIRRWSIPRNEYPMDRKGYLQWRTKLKLMHAQLVEEIMGNSGYQSEMIDKVKLLITKNKLKTDPISQQLEDVVCLVFLKYYFSVFHQKHDEAKIISILQKTWGKMTTKGREMAMKIDFDQTGADLIKKALS</sequence>
<name>A0ABT8L884_9BACT</name>
<organism evidence="1 2">
    <name type="scientific">Agaribacillus aureus</name>
    <dbReference type="NCBI Taxonomy" id="3051825"/>
    <lineage>
        <taxon>Bacteria</taxon>
        <taxon>Pseudomonadati</taxon>
        <taxon>Bacteroidota</taxon>
        <taxon>Cytophagia</taxon>
        <taxon>Cytophagales</taxon>
        <taxon>Splendidivirgaceae</taxon>
        <taxon>Agaribacillus</taxon>
    </lineage>
</organism>